<feature type="region of interest" description="Disordered" evidence="1">
    <location>
        <begin position="114"/>
        <end position="139"/>
    </location>
</feature>
<evidence type="ECO:0000313" key="5">
    <source>
        <dbReference type="Proteomes" id="UP000606490"/>
    </source>
</evidence>
<reference evidence="4 5" key="1">
    <citation type="submission" date="2021-01" db="EMBL/GenBank/DDBJ databases">
        <title>Belnapia mucosa sp. nov. and Belnapia arida sp. nov., isolated from the Tabernas Desert (Almeria, Spain).</title>
        <authorList>
            <person name="Molina-Menor E."/>
            <person name="Vidal-Verdu A."/>
            <person name="Calonge A."/>
            <person name="Satari L."/>
            <person name="Pereto Magraner J."/>
            <person name="Porcar Miralles M."/>
        </authorList>
    </citation>
    <scope>NUCLEOTIDE SEQUENCE [LARGE SCALE GENOMIC DNA]</scope>
    <source>
        <strain evidence="4 5">T6</strain>
    </source>
</reference>
<accession>A0ABS1VCB0</accession>
<dbReference type="Gene3D" id="3.90.550.10">
    <property type="entry name" value="Spore Coat Polysaccharide Biosynthesis Protein SpsA, Chain A"/>
    <property type="match status" value="1"/>
</dbReference>
<dbReference type="EMBL" id="JAEUXJ010000033">
    <property type="protein sequence ID" value="MBL6459317.1"/>
    <property type="molecule type" value="Genomic_DNA"/>
</dbReference>
<dbReference type="SUPFAM" id="SSF53756">
    <property type="entry name" value="UDP-Glycosyltransferase/glycogen phosphorylase"/>
    <property type="match status" value="2"/>
</dbReference>
<proteinExistence type="predicted"/>
<feature type="domain" description="Spore protein YkvP/CgeB glycosyl transferase-like" evidence="3">
    <location>
        <begin position="1343"/>
        <end position="1472"/>
    </location>
</feature>
<gene>
    <name evidence="4" type="ORF">JMJ55_28770</name>
</gene>
<feature type="domain" description="Glycosyltransferase 2-like" evidence="2">
    <location>
        <begin position="597"/>
        <end position="710"/>
    </location>
</feature>
<dbReference type="Pfam" id="PF00535">
    <property type="entry name" value="Glycos_transf_2"/>
    <property type="match status" value="1"/>
</dbReference>
<dbReference type="PANTHER" id="PTHR43179:SF7">
    <property type="entry name" value="RHAMNOSYLTRANSFERASE WBBL"/>
    <property type="match status" value="1"/>
</dbReference>
<evidence type="ECO:0000259" key="2">
    <source>
        <dbReference type="Pfam" id="PF00535"/>
    </source>
</evidence>
<dbReference type="InterPro" id="IPR001173">
    <property type="entry name" value="Glyco_trans_2-like"/>
</dbReference>
<dbReference type="RefSeq" id="WP_202829049.1">
    <property type="nucleotide sequence ID" value="NZ_JAEUXJ010000033.1"/>
</dbReference>
<dbReference type="InterPro" id="IPR055259">
    <property type="entry name" value="YkvP/CgeB_Glyco_trans-like"/>
</dbReference>
<evidence type="ECO:0000259" key="3">
    <source>
        <dbReference type="Pfam" id="PF13524"/>
    </source>
</evidence>
<comment type="caution">
    <text evidence="4">The sequence shown here is derived from an EMBL/GenBank/DDBJ whole genome shotgun (WGS) entry which is preliminary data.</text>
</comment>
<feature type="compositionally biased region" description="Pro residues" evidence="1">
    <location>
        <begin position="124"/>
        <end position="139"/>
    </location>
</feature>
<dbReference type="SUPFAM" id="SSF53448">
    <property type="entry name" value="Nucleotide-diphospho-sugar transferases"/>
    <property type="match status" value="1"/>
</dbReference>
<feature type="domain" description="Spore protein YkvP/CgeB glycosyl transferase-like" evidence="3">
    <location>
        <begin position="1040"/>
        <end position="1173"/>
    </location>
</feature>
<evidence type="ECO:0000256" key="1">
    <source>
        <dbReference type="SAM" id="MobiDB-lite"/>
    </source>
</evidence>
<dbReference type="PANTHER" id="PTHR43179">
    <property type="entry name" value="RHAMNOSYLTRANSFERASE WBBL"/>
    <property type="match status" value="1"/>
</dbReference>
<keyword evidence="5" id="KW-1185">Reference proteome</keyword>
<evidence type="ECO:0000313" key="4">
    <source>
        <dbReference type="EMBL" id="MBL6459317.1"/>
    </source>
</evidence>
<name>A0ABS1VCB0_9PROT</name>
<organism evidence="4 5">
    <name type="scientific">Belnapia mucosa</name>
    <dbReference type="NCBI Taxonomy" id="2804532"/>
    <lineage>
        <taxon>Bacteria</taxon>
        <taxon>Pseudomonadati</taxon>
        <taxon>Pseudomonadota</taxon>
        <taxon>Alphaproteobacteria</taxon>
        <taxon>Acetobacterales</taxon>
        <taxon>Roseomonadaceae</taxon>
        <taxon>Belnapia</taxon>
    </lineage>
</organism>
<feature type="compositionally biased region" description="Low complexity" evidence="1">
    <location>
        <begin position="114"/>
        <end position="123"/>
    </location>
</feature>
<dbReference type="InterPro" id="IPR029044">
    <property type="entry name" value="Nucleotide-diphossugar_trans"/>
</dbReference>
<dbReference type="Proteomes" id="UP000606490">
    <property type="component" value="Unassembled WGS sequence"/>
</dbReference>
<protein>
    <submittedName>
        <fullName evidence="4">Glycosyltransferase</fullName>
    </submittedName>
</protein>
<sequence length="1485" mass="159926">MNAATPRFHGYVEVVGRDKITGWCVSVETPYEPAELELEVRGEVVARVRTAIDRPDVAKELGGHRLCGYEFLRTMAIPDFGPGEILVRPVGAAVPLSFLDPSWAPIAAEQRSPASAPVAEAPRPAAPPPAAAPLGPPPRIPDLSTLDAALAEAMLLQPFPLAEPEAVPAGRATGPAGPLEGHLDLVVHGEACGWARRRGAGPVRVELRVDGETAGTALANIARPDLAEAGMPPCAFALPLPDRVYDGEPHEIAVLEVGTGEPLRDSPKTAVLRGGGGFFRLRRGLPEGRVVFGDRPVIRLEVLVDGARHPMLPLLVLERRKDPAGWFTIAMPVALQDGAEHWLSVRDAGTGEWLRAWPEGRELPYRAALRGRLERFAGGILTGWVQDPADPAAPVPLVLHDGGRPVTEAVTGLARPEIGPGTPGFALPVPRALFDGALHRLRLTAGGVDLPLDGTREFDARLSAEDADASQLRFRGKVELVSPELVTGWAVDALAPDRPVQLAVELDGGIVATITANRYEPRLLSLSPHGQHGFAWPVPAECWAGRARSLSIRILGAAEPLEGMPTALHPPYRLLPAPAARPAAPVPARGMPAGMVSAIVLNRNGAALLESLFASLAEHVTTPFEVILIDHGSTDDSLAVARRWRRRLPIRIKAREGNFSYSESNNLGARMAKGQHLLFLNNDILLRSNPLPAMLRTLAAKGVAAVGARLAEPVVQPDGSLRPVLHHDGIAFRLLHGGAHARSLWLPYEIEADAADIAAGSGPAPAATAAMLLVRRADFLALGGFDEGYEYGLEDVDLCLRLGREIGSIVVARDAVAVHQRSATRGRRFAAALADPVQQEARGREIGNRQHFLRRQAAWLKRRIRAAALSGEAGWRAAPFRIGFAVTSIEPETSAGDVFTALELAEALTEGEGWEAALHPFKEADIRGLDALVAMRPDTPIRRVVNATPGLVTIAWVRNRVDEWIGSGLLDAYTLVFASSRKAAEAIEAATGLPVGLLPIASNPRRFAPPAPGTEPEADILFTGNHWGNQRLAQTLLDPSMLGIRFVIHGQGWDKVEEAAPYWRGRLPYWEMPAAYGGARLVLDDSDPVTRDWNSLNSRVFDAAASGALVLTNCTGGAEELFPGLLPSFSTAEELNTLAHRYLSDDAARQAAATRLRGAVLAGHTYAHRAKTVAAAVRQAASRLRFGIKVPVPKHDEREAWGDWHFAQGLARALRRLGHSVRLDILPEWGDGVGAGDDVSLVLRGLSTFEPDPHCLNLLWLISHPSKAGVEELAGFDHVFVASAPHAESLRPALGDRVSPLLQCTDPALFHPDPERPEDLAPVVFIGNSRRQHRPVVADAIAAGLDLAVWGRDWEGRLPGVWRGEHIENRLLRRYYSHAEVVLNDHWDDMRAHGFLSNRLFDAAACGAAIVTDRVEGLPEVFGDLVYPYDGAEDLPRAVAAARARQPEAAARLRRLILGKHTFAQRAEAILAVVERHLPGATLQL</sequence>
<dbReference type="Pfam" id="PF13524">
    <property type="entry name" value="Glyco_trans_1_2"/>
    <property type="match status" value="2"/>
</dbReference>